<organism evidence="5 6">
    <name type="scientific">Varroa destructor</name>
    <name type="common">Honeybee mite</name>
    <dbReference type="NCBI Taxonomy" id="109461"/>
    <lineage>
        <taxon>Eukaryota</taxon>
        <taxon>Metazoa</taxon>
        <taxon>Ecdysozoa</taxon>
        <taxon>Arthropoda</taxon>
        <taxon>Chelicerata</taxon>
        <taxon>Arachnida</taxon>
        <taxon>Acari</taxon>
        <taxon>Parasitiformes</taxon>
        <taxon>Mesostigmata</taxon>
        <taxon>Gamasina</taxon>
        <taxon>Dermanyssoidea</taxon>
        <taxon>Varroidae</taxon>
        <taxon>Varroa</taxon>
    </lineage>
</organism>
<sequence length="350" mass="39293">MAIWTMVKSASEGFRMYSVAVVLVVIHGVALQTSEAHEPSLAPSELTTMNTTGSSSVIKLFVRTWPGYCSVHACRKLQAKDSIPMWTIGSLRASIVDDQKAPLSKCKKTEFNVSDIETIRNEISSAWPSFSTLSDKAFWEKHFNRYASCSLNPTKQNYTPLEYFTTAIKLYQRSNPMKLFEAVGIKENDNETVSLGRLRTAIDVDPSTVEYICEGKHDDTDILGGITLCFSQQLDKRVACPSEPNKTLTCQTERVWYLKTPLRSLASTGVTDTQNRQISTRPQVNKLRARQADDDVNTEGVTETTEKQQTKQSGPNSSAINRMNMLWVLIATSWILFAHNNVYVLDFVRP</sequence>
<name>A0A7M7KTA2_VARDE</name>
<evidence type="ECO:0000256" key="1">
    <source>
        <dbReference type="ARBA" id="ARBA00007469"/>
    </source>
</evidence>
<feature type="region of interest" description="Disordered" evidence="3">
    <location>
        <begin position="282"/>
        <end position="317"/>
    </location>
</feature>
<dbReference type="OrthoDB" id="435754at2759"/>
<evidence type="ECO:0000313" key="5">
    <source>
        <dbReference type="EnsemblMetazoa" id="XP_022670392"/>
    </source>
</evidence>
<dbReference type="Proteomes" id="UP000594260">
    <property type="component" value="Unplaced"/>
</dbReference>
<dbReference type="GO" id="GO:0003723">
    <property type="term" value="F:RNA binding"/>
    <property type="evidence" value="ECO:0007669"/>
    <property type="project" value="InterPro"/>
</dbReference>
<accession>A0A7M7KTA2</accession>
<dbReference type="GO" id="GO:0005576">
    <property type="term" value="C:extracellular region"/>
    <property type="evidence" value="ECO:0007669"/>
    <property type="project" value="TreeGrafter"/>
</dbReference>
<evidence type="ECO:0000256" key="2">
    <source>
        <dbReference type="RuleBase" id="RU004328"/>
    </source>
</evidence>
<dbReference type="SUPFAM" id="SSF55895">
    <property type="entry name" value="Ribonuclease Rh-like"/>
    <property type="match status" value="1"/>
</dbReference>
<comment type="similarity">
    <text evidence="1 2">Belongs to the RNase T2 family.</text>
</comment>
<dbReference type="GO" id="GO:0033897">
    <property type="term" value="F:ribonuclease T2 activity"/>
    <property type="evidence" value="ECO:0007669"/>
    <property type="project" value="InterPro"/>
</dbReference>
<feature type="signal peptide" evidence="4">
    <location>
        <begin position="1"/>
        <end position="36"/>
    </location>
</feature>
<keyword evidence="4" id="KW-0732">Signal</keyword>
<dbReference type="KEGG" id="vde:111254123"/>
<dbReference type="InterPro" id="IPR036430">
    <property type="entry name" value="RNase_T2-like_sf"/>
</dbReference>
<dbReference type="EnsemblMetazoa" id="XM_022814657">
    <property type="protein sequence ID" value="XP_022670392"/>
    <property type="gene ID" value="LOC111254123"/>
</dbReference>
<reference evidence="5" key="1">
    <citation type="submission" date="2021-01" db="UniProtKB">
        <authorList>
            <consortium name="EnsemblMetazoa"/>
        </authorList>
    </citation>
    <scope>IDENTIFICATION</scope>
</reference>
<dbReference type="InterPro" id="IPR001568">
    <property type="entry name" value="RNase_T2-like"/>
</dbReference>
<evidence type="ECO:0000313" key="6">
    <source>
        <dbReference type="Proteomes" id="UP000594260"/>
    </source>
</evidence>
<dbReference type="InParanoid" id="A0A7M7KTA2"/>
<proteinExistence type="inferred from homology"/>
<feature type="chain" id="PRO_5029521897" evidence="4">
    <location>
        <begin position="37"/>
        <end position="350"/>
    </location>
</feature>
<protein>
    <submittedName>
        <fullName evidence="5">Uncharacterized protein</fullName>
    </submittedName>
</protein>
<evidence type="ECO:0000256" key="3">
    <source>
        <dbReference type="SAM" id="MobiDB-lite"/>
    </source>
</evidence>
<dbReference type="Pfam" id="PF00445">
    <property type="entry name" value="Ribonuclease_T2"/>
    <property type="match status" value="1"/>
</dbReference>
<keyword evidence="6" id="KW-1185">Reference proteome</keyword>
<dbReference type="PANTHER" id="PTHR11240:SF22">
    <property type="entry name" value="RIBONUCLEASE T2"/>
    <property type="match status" value="1"/>
</dbReference>
<dbReference type="GeneID" id="111254123"/>
<dbReference type="GO" id="GO:0006401">
    <property type="term" value="P:RNA catabolic process"/>
    <property type="evidence" value="ECO:0007669"/>
    <property type="project" value="TreeGrafter"/>
</dbReference>
<dbReference type="RefSeq" id="XP_022670392.1">
    <property type="nucleotide sequence ID" value="XM_022814657.1"/>
</dbReference>
<dbReference type="Gene3D" id="3.90.730.10">
    <property type="entry name" value="Ribonuclease T2-like"/>
    <property type="match status" value="1"/>
</dbReference>
<dbReference type="PANTHER" id="PTHR11240">
    <property type="entry name" value="RIBONUCLEASE T2"/>
    <property type="match status" value="1"/>
</dbReference>
<evidence type="ECO:0000256" key="4">
    <source>
        <dbReference type="SAM" id="SignalP"/>
    </source>
</evidence>
<dbReference type="AlphaFoldDB" id="A0A7M7KTA2"/>